<organism evidence="9 10">
    <name type="scientific">Ligilactobacillus acidipiscis</name>
    <dbReference type="NCBI Taxonomy" id="89059"/>
    <lineage>
        <taxon>Bacteria</taxon>
        <taxon>Bacillati</taxon>
        <taxon>Bacillota</taxon>
        <taxon>Bacilli</taxon>
        <taxon>Lactobacillales</taxon>
        <taxon>Lactobacillaceae</taxon>
        <taxon>Ligilactobacillus</taxon>
    </lineage>
</organism>
<evidence type="ECO:0000256" key="5">
    <source>
        <dbReference type="ARBA" id="ARBA00022989"/>
    </source>
</evidence>
<evidence type="ECO:0000313" key="10">
    <source>
        <dbReference type="Proteomes" id="UP000707535"/>
    </source>
</evidence>
<evidence type="ECO:0000313" key="9">
    <source>
        <dbReference type="EMBL" id="HJE97246.1"/>
    </source>
</evidence>
<dbReference type="GO" id="GO:0005886">
    <property type="term" value="C:plasma membrane"/>
    <property type="evidence" value="ECO:0007669"/>
    <property type="project" value="UniProtKB-SubCell"/>
</dbReference>
<dbReference type="AlphaFoldDB" id="A0A921F8E9"/>
<dbReference type="Gene3D" id="1.20.81.30">
    <property type="entry name" value="Type II secretion system (T2SS), domain F"/>
    <property type="match status" value="1"/>
</dbReference>
<dbReference type="PANTHER" id="PTHR30012:SF0">
    <property type="entry name" value="TYPE II SECRETION SYSTEM PROTEIN F-RELATED"/>
    <property type="match status" value="1"/>
</dbReference>
<evidence type="ECO:0000256" key="6">
    <source>
        <dbReference type="ARBA" id="ARBA00023136"/>
    </source>
</evidence>
<keyword evidence="5 7" id="KW-1133">Transmembrane helix</keyword>
<evidence type="ECO:0000256" key="2">
    <source>
        <dbReference type="ARBA" id="ARBA00005745"/>
    </source>
</evidence>
<dbReference type="PANTHER" id="PTHR30012">
    <property type="entry name" value="GENERAL SECRETION PATHWAY PROTEIN"/>
    <property type="match status" value="1"/>
</dbReference>
<feature type="domain" description="Type II secretion system protein GspF" evidence="8">
    <location>
        <begin position="38"/>
        <end position="156"/>
    </location>
</feature>
<dbReference type="EMBL" id="DYXG01000063">
    <property type="protein sequence ID" value="HJE97246.1"/>
    <property type="molecule type" value="Genomic_DNA"/>
</dbReference>
<reference evidence="9" key="1">
    <citation type="journal article" date="2021" name="PeerJ">
        <title>Extensive microbial diversity within the chicken gut microbiome revealed by metagenomics and culture.</title>
        <authorList>
            <person name="Gilroy R."/>
            <person name="Ravi A."/>
            <person name="Getino M."/>
            <person name="Pursley I."/>
            <person name="Horton D.L."/>
            <person name="Alikhan N.F."/>
            <person name="Baker D."/>
            <person name="Gharbi K."/>
            <person name="Hall N."/>
            <person name="Watson M."/>
            <person name="Adriaenssens E.M."/>
            <person name="Foster-Nyarko E."/>
            <person name="Jarju S."/>
            <person name="Secka A."/>
            <person name="Antonio M."/>
            <person name="Oren A."/>
            <person name="Chaudhuri R.R."/>
            <person name="La Ragione R."/>
            <person name="Hildebrand F."/>
            <person name="Pallen M.J."/>
        </authorList>
    </citation>
    <scope>NUCLEOTIDE SEQUENCE</scope>
    <source>
        <strain evidence="9">CHK174-6876</strain>
    </source>
</reference>
<keyword evidence="4 7" id="KW-0812">Transmembrane</keyword>
<evidence type="ECO:0000256" key="3">
    <source>
        <dbReference type="ARBA" id="ARBA00022475"/>
    </source>
</evidence>
<dbReference type="InterPro" id="IPR042094">
    <property type="entry name" value="T2SS_GspF_sf"/>
</dbReference>
<evidence type="ECO:0000256" key="1">
    <source>
        <dbReference type="ARBA" id="ARBA00004651"/>
    </source>
</evidence>
<name>A0A921F8E9_9LACO</name>
<protein>
    <submittedName>
        <fullName evidence="9">Type II secretion system F family protein</fullName>
    </submittedName>
</protein>
<keyword evidence="6 7" id="KW-0472">Membrane</keyword>
<comment type="caution">
    <text evidence="9">The sequence shown here is derived from an EMBL/GenBank/DDBJ whole genome shotgun (WGS) entry which is preliminary data.</text>
</comment>
<dbReference type="Pfam" id="PF00482">
    <property type="entry name" value="T2SSF"/>
    <property type="match status" value="2"/>
</dbReference>
<feature type="transmembrane region" description="Helical" evidence="7">
    <location>
        <begin position="183"/>
        <end position="204"/>
    </location>
</feature>
<dbReference type="InterPro" id="IPR018076">
    <property type="entry name" value="T2SS_GspF_dom"/>
</dbReference>
<feature type="transmembrane region" description="Helical" evidence="7">
    <location>
        <begin position="132"/>
        <end position="154"/>
    </location>
</feature>
<sequence length="364" mass="41837">MSGRRILRNVFKKEKSRSLQKKNIYLGKKVTLKEQAAFFTSLADMLQAGFSLKKSLLNVKLLDPKLQNKVEKIITQLSLGATFSQTVEPWVSKQTYFQIKMAEQHGNLEQAIKELGKFLFRLNEQLQKLKGLLLYPLMLLVLLAGLCTSIKIWLVPKLTAFSNAVDPGQSVPFFKDPVHLVKGAITICLLAVIMYLSKIIHWWIKQKSLTRHVWYAQLPILGQLYRLYCAYIITFDLSLLFQCGLDIQQICLYLRDFKKNSIYYQLGYELDAALNQGSEVEDFIVRYSFIPHELLFFLNNGDTKEEMSKELAIFSQNSYRNLLRGSERLLTWVQPLLFLVIAAIIIGTYLAILLPLYSSIGGIY</sequence>
<evidence type="ECO:0000256" key="4">
    <source>
        <dbReference type="ARBA" id="ARBA00022692"/>
    </source>
</evidence>
<evidence type="ECO:0000256" key="7">
    <source>
        <dbReference type="SAM" id="Phobius"/>
    </source>
</evidence>
<dbReference type="PRINTS" id="PR00812">
    <property type="entry name" value="BCTERIALGSPF"/>
</dbReference>
<feature type="transmembrane region" description="Helical" evidence="7">
    <location>
        <begin position="336"/>
        <end position="357"/>
    </location>
</feature>
<comment type="similarity">
    <text evidence="2">Belongs to the GSP F family.</text>
</comment>
<accession>A0A921F8E9</accession>
<proteinExistence type="inferred from homology"/>
<gene>
    <name evidence="9" type="ORF">K8V00_06465</name>
</gene>
<dbReference type="InterPro" id="IPR003004">
    <property type="entry name" value="GspF/PilC"/>
</dbReference>
<comment type="subcellular location">
    <subcellularLocation>
        <location evidence="1">Cell membrane</location>
        <topology evidence="1">Multi-pass membrane protein</topology>
    </subcellularLocation>
</comment>
<reference evidence="9" key="2">
    <citation type="submission" date="2021-09" db="EMBL/GenBank/DDBJ databases">
        <authorList>
            <person name="Gilroy R."/>
        </authorList>
    </citation>
    <scope>NUCLEOTIDE SEQUENCE</scope>
    <source>
        <strain evidence="9">CHK174-6876</strain>
    </source>
</reference>
<evidence type="ECO:0000259" key="8">
    <source>
        <dbReference type="Pfam" id="PF00482"/>
    </source>
</evidence>
<keyword evidence="3" id="KW-1003">Cell membrane</keyword>
<feature type="domain" description="Type II secretion system protein GspF" evidence="8">
    <location>
        <begin position="237"/>
        <end position="355"/>
    </location>
</feature>
<dbReference type="Proteomes" id="UP000707535">
    <property type="component" value="Unassembled WGS sequence"/>
</dbReference>